<feature type="domain" description="DUF305" evidence="1">
    <location>
        <begin position="8"/>
        <end position="136"/>
    </location>
</feature>
<dbReference type="RefSeq" id="WP_181307524.1">
    <property type="nucleotide sequence ID" value="NZ_PVNG01000007.1"/>
</dbReference>
<sequence>MQLAEALHGRVVPLLELAPGRAGEPLTRVARRLGTAHEKGRGRLRALLAEAGVTGDNPHALHDMPGMPTADELRALDGLHGDAFERRFTALLRAYLNQLVLVANGERDAGGAARVRELAKAMAGEHTKELAELDRIAR</sequence>
<name>A0A2T0N110_9ACTN</name>
<gene>
    <name evidence="2" type="ORF">B0I32_107270</name>
</gene>
<evidence type="ECO:0000259" key="1">
    <source>
        <dbReference type="Pfam" id="PF03713"/>
    </source>
</evidence>
<accession>A0A2T0N110</accession>
<evidence type="ECO:0000313" key="2">
    <source>
        <dbReference type="EMBL" id="PRX65508.1"/>
    </source>
</evidence>
<evidence type="ECO:0000313" key="3">
    <source>
        <dbReference type="Proteomes" id="UP000238312"/>
    </source>
</evidence>
<dbReference type="Proteomes" id="UP000238312">
    <property type="component" value="Unassembled WGS sequence"/>
</dbReference>
<dbReference type="Pfam" id="PF03713">
    <property type="entry name" value="DUF305"/>
    <property type="match status" value="1"/>
</dbReference>
<reference evidence="2 3" key="1">
    <citation type="submission" date="2018-03" db="EMBL/GenBank/DDBJ databases">
        <title>Genomic Encyclopedia of Type Strains, Phase III (KMG-III): the genomes of soil and plant-associated and newly described type strains.</title>
        <authorList>
            <person name="Whitman W."/>
        </authorList>
    </citation>
    <scope>NUCLEOTIDE SEQUENCE [LARGE SCALE GENOMIC DNA]</scope>
    <source>
        <strain evidence="2 3">CGMCC 4.7104</strain>
    </source>
</reference>
<keyword evidence="3" id="KW-1185">Reference proteome</keyword>
<organism evidence="2 3">
    <name type="scientific">Nonomuraea fuscirosea</name>
    <dbReference type="NCBI Taxonomy" id="1291556"/>
    <lineage>
        <taxon>Bacteria</taxon>
        <taxon>Bacillati</taxon>
        <taxon>Actinomycetota</taxon>
        <taxon>Actinomycetes</taxon>
        <taxon>Streptosporangiales</taxon>
        <taxon>Streptosporangiaceae</taxon>
        <taxon>Nonomuraea</taxon>
    </lineage>
</organism>
<dbReference type="InterPro" id="IPR005183">
    <property type="entry name" value="DUF305_CopM-like"/>
</dbReference>
<protein>
    <recommendedName>
        <fullName evidence="1">DUF305 domain-containing protein</fullName>
    </recommendedName>
</protein>
<dbReference type="AlphaFoldDB" id="A0A2T0N110"/>
<comment type="caution">
    <text evidence="2">The sequence shown here is derived from an EMBL/GenBank/DDBJ whole genome shotgun (WGS) entry which is preliminary data.</text>
</comment>
<dbReference type="EMBL" id="PVNG01000007">
    <property type="protein sequence ID" value="PRX65508.1"/>
    <property type="molecule type" value="Genomic_DNA"/>
</dbReference>
<proteinExistence type="predicted"/>
<dbReference type="Gene3D" id="1.20.1260.10">
    <property type="match status" value="1"/>
</dbReference>
<dbReference type="InterPro" id="IPR012347">
    <property type="entry name" value="Ferritin-like"/>
</dbReference>